<reference evidence="1" key="2">
    <citation type="journal article" date="2022" name="New Phytol.">
        <title>Evolutionary transition to the ectomycorrhizal habit in the genomes of a hyperdiverse lineage of mushroom-forming fungi.</title>
        <authorList>
            <person name="Looney B."/>
            <person name="Miyauchi S."/>
            <person name="Morin E."/>
            <person name="Drula E."/>
            <person name="Courty P.E."/>
            <person name="Kohler A."/>
            <person name="Kuo A."/>
            <person name="LaButti K."/>
            <person name="Pangilinan J."/>
            <person name="Lipzen A."/>
            <person name="Riley R."/>
            <person name="Andreopoulos W."/>
            <person name="He G."/>
            <person name="Johnson J."/>
            <person name="Nolan M."/>
            <person name="Tritt A."/>
            <person name="Barry K.W."/>
            <person name="Grigoriev I.V."/>
            <person name="Nagy L.G."/>
            <person name="Hibbett D."/>
            <person name="Henrissat B."/>
            <person name="Matheny P.B."/>
            <person name="Labbe J."/>
            <person name="Martin F.M."/>
        </authorList>
    </citation>
    <scope>NUCLEOTIDE SEQUENCE</scope>
    <source>
        <strain evidence="1">FP105234-sp</strain>
    </source>
</reference>
<keyword evidence="2" id="KW-1185">Reference proteome</keyword>
<protein>
    <submittedName>
        <fullName evidence="1">Uncharacterized protein</fullName>
    </submittedName>
</protein>
<gene>
    <name evidence="1" type="ORF">FA95DRAFT_1608270</name>
</gene>
<proteinExistence type="predicted"/>
<organism evidence="1 2">
    <name type="scientific">Auriscalpium vulgare</name>
    <dbReference type="NCBI Taxonomy" id="40419"/>
    <lineage>
        <taxon>Eukaryota</taxon>
        <taxon>Fungi</taxon>
        <taxon>Dikarya</taxon>
        <taxon>Basidiomycota</taxon>
        <taxon>Agaricomycotina</taxon>
        <taxon>Agaricomycetes</taxon>
        <taxon>Russulales</taxon>
        <taxon>Auriscalpiaceae</taxon>
        <taxon>Auriscalpium</taxon>
    </lineage>
</organism>
<comment type="caution">
    <text evidence="1">The sequence shown here is derived from an EMBL/GenBank/DDBJ whole genome shotgun (WGS) entry which is preliminary data.</text>
</comment>
<dbReference type="Proteomes" id="UP000814033">
    <property type="component" value="Unassembled WGS sequence"/>
</dbReference>
<accession>A0ACB8RKK6</accession>
<evidence type="ECO:0000313" key="1">
    <source>
        <dbReference type="EMBL" id="KAI0044741.1"/>
    </source>
</evidence>
<reference evidence="1" key="1">
    <citation type="submission" date="2021-02" db="EMBL/GenBank/DDBJ databases">
        <authorList>
            <consortium name="DOE Joint Genome Institute"/>
            <person name="Ahrendt S."/>
            <person name="Looney B.P."/>
            <person name="Miyauchi S."/>
            <person name="Morin E."/>
            <person name="Drula E."/>
            <person name="Courty P.E."/>
            <person name="Chicoki N."/>
            <person name="Fauchery L."/>
            <person name="Kohler A."/>
            <person name="Kuo A."/>
            <person name="Labutti K."/>
            <person name="Pangilinan J."/>
            <person name="Lipzen A."/>
            <person name="Riley R."/>
            <person name="Andreopoulos W."/>
            <person name="He G."/>
            <person name="Johnson J."/>
            <person name="Barry K.W."/>
            <person name="Grigoriev I.V."/>
            <person name="Nagy L."/>
            <person name="Hibbett D."/>
            <person name="Henrissat B."/>
            <person name="Matheny P.B."/>
            <person name="Labbe J."/>
            <person name="Martin F."/>
        </authorList>
    </citation>
    <scope>NUCLEOTIDE SEQUENCE</scope>
    <source>
        <strain evidence="1">FP105234-sp</strain>
    </source>
</reference>
<sequence>MSPPHAYTLGVIPSIHQPDDDDDDICPICEGACTCNNQSVAPAPPPPSTPRATSSYASSSRSSPPNSRPPKPTQAPLKIKLTLPPSLLARARLPVTPHASSSSSKKQNGATDSQEPKRRGRPPKAPAAARTAFASAASKTKGKKPTLPRSKPRDTTGKLAKRKLSAPVASDDDYFPAGAAPPPGRRGSDEGRTGGGDIYDDEDELDGTRPAQLPIFVPALSSSSSEESSSSSGADDSSELSDFSDSSMEDEEERYIQAEVHQQIQDKARVKRELLGDEKKWKERRNTWEIQTRKKSVDPSGDEMDVDSDETEEDGEEEAAVKDEEANDGEDEDEDDMSFPSTAYAGIATGWSEDDEEARFDAELFFASLTDSESADAREDGDETVDEDDVDDEAMLELNAMALAARGVFEVTEGWDGSVIFTNGLQDGQGLLDWDFEANAAQLLVETTSSGSGSDTDVQMSDGESNMGDSEDADDGLEELESDDGDTTEEELVDDQGLPTARAMRLFRPPTTPLSSINPLSTMTPGPRPHPADGPLASPKPEDILAGRVYWDDDEDDNDSMAPPVSDVASLSLTMSSDWGTPKPPSMGTFSAGRGDALRRAVIDGSRQDLPSPFPRSHRRRLSESASGRSLSRSRHSRDRSLSLSQTSFALSPSPFGLPTPSDDIAPPTSPDFPPAEPIRLDDVLDASLLDSDPYDPATYLGSSSTAEAETSAAEDERHLQSLSRWDRIPMGTFRRTRESGLMSDGAGEYGGMLRNSPFSSMWTAGKPPSPSSSPLARKAATKKRGKGRMDVVISPVILPVRDGDHTPTGAGQGGYTPPHAKPRKERESRRDKAMKRKAMMSSTPGRRHQQQNHHHGHHPNGKGRAAGSVQRAGFGGAVPPLSL</sequence>
<name>A0ACB8RKK6_9AGAM</name>
<dbReference type="EMBL" id="MU275972">
    <property type="protein sequence ID" value="KAI0044741.1"/>
    <property type="molecule type" value="Genomic_DNA"/>
</dbReference>
<evidence type="ECO:0000313" key="2">
    <source>
        <dbReference type="Proteomes" id="UP000814033"/>
    </source>
</evidence>